<dbReference type="GO" id="GO:0042834">
    <property type="term" value="F:peptidoglycan binding"/>
    <property type="evidence" value="ECO:0007669"/>
    <property type="project" value="InterPro"/>
</dbReference>
<dbReference type="RefSeq" id="WP_169401948.1">
    <property type="nucleotide sequence ID" value="NZ_JAADJU010000002.1"/>
</dbReference>
<evidence type="ECO:0000256" key="3">
    <source>
        <dbReference type="ARBA" id="ARBA00023316"/>
    </source>
</evidence>
<keyword evidence="4" id="KW-0564">Palmitate</keyword>
<dbReference type="NCBIfam" id="NF007953">
    <property type="entry name" value="PRK10672.1"/>
    <property type="match status" value="1"/>
</dbReference>
<dbReference type="CDD" id="cd22268">
    <property type="entry name" value="DPBB_RlpA-like"/>
    <property type="match status" value="1"/>
</dbReference>
<keyword evidence="3 4" id="KW-0961">Cell wall biogenesis/degradation</keyword>
<proteinExistence type="inferred from homology"/>
<dbReference type="Pfam" id="PF03330">
    <property type="entry name" value="DPBB_1"/>
    <property type="match status" value="1"/>
</dbReference>
<reference evidence="8 9" key="2">
    <citation type="submission" date="2020-06" db="EMBL/GenBank/DDBJ databases">
        <title>Polyphasic characterization of a Rahnella strain isolated from tree sap.</title>
        <authorList>
            <person name="Kim I.S."/>
        </authorList>
    </citation>
    <scope>NUCLEOTIDE SEQUENCE [LARGE SCALE GENOMIC DNA]</scope>
    <source>
        <strain evidence="8 9">SAP-1</strain>
    </source>
</reference>
<dbReference type="AlphaFoldDB" id="A0A848MDC9"/>
<dbReference type="InterPro" id="IPR034718">
    <property type="entry name" value="RlpA"/>
</dbReference>
<evidence type="ECO:0000256" key="6">
    <source>
        <dbReference type="SAM" id="MobiDB-lite"/>
    </source>
</evidence>
<evidence type="ECO:0000313" key="8">
    <source>
        <dbReference type="EMBL" id="NMP26268.1"/>
    </source>
</evidence>
<dbReference type="InterPro" id="IPR036680">
    <property type="entry name" value="SPOR-like_sf"/>
</dbReference>
<dbReference type="Gene3D" id="2.40.40.10">
    <property type="entry name" value="RlpA-like domain"/>
    <property type="match status" value="1"/>
</dbReference>
<keyword evidence="4" id="KW-0449">Lipoprotein</keyword>
<dbReference type="SUPFAM" id="SSF50685">
    <property type="entry name" value="Barwin-like endoglucanases"/>
    <property type="match status" value="1"/>
</dbReference>
<dbReference type="SUPFAM" id="SSF110997">
    <property type="entry name" value="Sporulation related repeat"/>
    <property type="match status" value="1"/>
</dbReference>
<evidence type="ECO:0000313" key="9">
    <source>
        <dbReference type="Proteomes" id="UP000585363"/>
    </source>
</evidence>
<dbReference type="Pfam" id="PF05036">
    <property type="entry name" value="SPOR"/>
    <property type="match status" value="1"/>
</dbReference>
<keyword evidence="4" id="KW-1003">Cell membrane</keyword>
<dbReference type="HAMAP" id="MF_02071">
    <property type="entry name" value="RlpA"/>
    <property type="match status" value="1"/>
</dbReference>
<dbReference type="GO" id="GO:0071555">
    <property type="term" value="P:cell wall organization"/>
    <property type="evidence" value="ECO:0007669"/>
    <property type="project" value="UniProtKB-KW"/>
</dbReference>
<feature type="domain" description="SPOR" evidence="7">
    <location>
        <begin position="331"/>
        <end position="407"/>
    </location>
</feature>
<dbReference type="PANTHER" id="PTHR34183">
    <property type="entry name" value="ENDOLYTIC PEPTIDOGLYCAN TRANSGLYCOSYLASE RLPA"/>
    <property type="match status" value="1"/>
</dbReference>
<dbReference type="GO" id="GO:0000270">
    <property type="term" value="P:peptidoglycan metabolic process"/>
    <property type="evidence" value="ECO:0007669"/>
    <property type="project" value="UniProtKB-UniRule"/>
</dbReference>
<keyword evidence="1" id="KW-0732">Signal</keyword>
<dbReference type="Gene3D" id="3.30.70.1070">
    <property type="entry name" value="Sporulation related repeat"/>
    <property type="match status" value="1"/>
</dbReference>
<name>A0A848MDC9_9GAMM</name>
<evidence type="ECO:0000256" key="2">
    <source>
        <dbReference type="ARBA" id="ARBA00023239"/>
    </source>
</evidence>
<sequence length="410" mass="42625">MRKEWIGAIIAGLLLSACSSSDNQPQQQAPQPAYNGPVVEISGADPVYEPYNTRANQDYSANGDNYKIIKDATNFTQKGMATWYGNESGTNVTASGETFDPTAMTAAHPTLPIPSYVRVTNLANGRMLVVRINDRGPYESGKIIDLSKAAFERLNLTNSTKVKLDIINVAPDGTLSGPGTIGTTVAKQSYALPSRPTLGSSDMGTPMQAPASMPVNGAAVKPIDNSTLSVPNNTPSSFDHNLDSNDSNVSNGNNVSSDNNASNGSMGAGGGGGFLQASKPVPARLLESNEPVAPAVVAPVMAPTPVHTARAAAAPVAAAPVVVAPGVRQTSSAAGGYMVQVGALGNPQNAQLWQKTLSQRFAVPGKVQTSGNMYRVQLGPFSSRQQAAKLQQRLASEAKQQSFVVSASSL</sequence>
<comment type="function">
    <text evidence="4">Lytic transglycosylase with a strong preference for naked glycan strands that lack stem peptides.</text>
</comment>
<dbReference type="GO" id="GO:0008932">
    <property type="term" value="F:lytic endotransglycosylase activity"/>
    <property type="evidence" value="ECO:0007669"/>
    <property type="project" value="UniProtKB-UniRule"/>
</dbReference>
<dbReference type="InterPro" id="IPR009009">
    <property type="entry name" value="RlpA-like_DPBB"/>
</dbReference>
<evidence type="ECO:0000256" key="1">
    <source>
        <dbReference type="ARBA" id="ARBA00022729"/>
    </source>
</evidence>
<dbReference type="InterPro" id="IPR012997">
    <property type="entry name" value="RplA"/>
</dbReference>
<keyword evidence="9" id="KW-1185">Reference proteome</keyword>
<dbReference type="PANTHER" id="PTHR34183:SF1">
    <property type="entry name" value="ENDOLYTIC PEPTIDOGLYCAN TRANSGLYCOSYLASE RLPA"/>
    <property type="match status" value="1"/>
</dbReference>
<evidence type="ECO:0000256" key="4">
    <source>
        <dbReference type="HAMAP-Rule" id="MF_02071"/>
    </source>
</evidence>
<dbReference type="InterPro" id="IPR036908">
    <property type="entry name" value="RlpA-like_sf"/>
</dbReference>
<dbReference type="PROSITE" id="PS51257">
    <property type="entry name" value="PROKAR_LIPOPROTEIN"/>
    <property type="match status" value="1"/>
</dbReference>
<organism evidence="8 9">
    <name type="scientific">Rouxiella aceris</name>
    <dbReference type="NCBI Taxonomy" id="2703884"/>
    <lineage>
        <taxon>Bacteria</taxon>
        <taxon>Pseudomonadati</taxon>
        <taxon>Pseudomonadota</taxon>
        <taxon>Gammaproteobacteria</taxon>
        <taxon>Enterobacterales</taxon>
        <taxon>Yersiniaceae</taxon>
        <taxon>Rouxiella</taxon>
    </lineage>
</organism>
<keyword evidence="2 4" id="KW-0456">Lyase</keyword>
<gene>
    <name evidence="4 8" type="primary">rlpA</name>
    <name evidence="8" type="ORF">GW590_05205</name>
</gene>
<comment type="caution">
    <text evidence="8">The sequence shown here is derived from an EMBL/GenBank/DDBJ whole genome shotgun (WGS) entry which is preliminary data.</text>
</comment>
<comment type="similarity">
    <text evidence="4 5">Belongs to the RlpA family.</text>
</comment>
<evidence type="ECO:0000259" key="7">
    <source>
        <dbReference type="PROSITE" id="PS51724"/>
    </source>
</evidence>
<feature type="region of interest" description="Disordered" evidence="6">
    <location>
        <begin position="224"/>
        <end position="275"/>
    </location>
</feature>
<dbReference type="NCBIfam" id="TIGR00413">
    <property type="entry name" value="rlpA"/>
    <property type="match status" value="1"/>
</dbReference>
<keyword evidence="4" id="KW-0472">Membrane</keyword>
<reference evidence="8 9" key="1">
    <citation type="submission" date="2020-01" db="EMBL/GenBank/DDBJ databases">
        <authorList>
            <person name="Lee S.D."/>
        </authorList>
    </citation>
    <scope>NUCLEOTIDE SEQUENCE [LARGE SCALE GENOMIC DNA]</scope>
    <source>
        <strain evidence="8 9">SAP-1</strain>
    </source>
</reference>
<dbReference type="GO" id="GO:0005886">
    <property type="term" value="C:plasma membrane"/>
    <property type="evidence" value="ECO:0007669"/>
    <property type="project" value="UniProtKB-SubCell"/>
</dbReference>
<dbReference type="GO" id="GO:0009279">
    <property type="term" value="C:cell outer membrane"/>
    <property type="evidence" value="ECO:0007669"/>
    <property type="project" value="TreeGrafter"/>
</dbReference>
<dbReference type="EMBL" id="JAADJU010000002">
    <property type="protein sequence ID" value="NMP26268.1"/>
    <property type="molecule type" value="Genomic_DNA"/>
</dbReference>
<dbReference type="Proteomes" id="UP000585363">
    <property type="component" value="Unassembled WGS sequence"/>
</dbReference>
<feature type="compositionally biased region" description="Low complexity" evidence="6">
    <location>
        <begin position="244"/>
        <end position="265"/>
    </location>
</feature>
<feature type="compositionally biased region" description="Polar residues" evidence="6">
    <location>
        <begin position="224"/>
        <end position="239"/>
    </location>
</feature>
<accession>A0A848MDC9</accession>
<protein>
    <recommendedName>
        <fullName evidence="4">Endolytic peptidoglycan transglycosylase RlpA</fullName>
        <ecNumber evidence="4">4.2.2.-</ecNumber>
    </recommendedName>
</protein>
<dbReference type="InterPro" id="IPR007730">
    <property type="entry name" value="SPOR-like_dom"/>
</dbReference>
<dbReference type="EC" id="4.2.2.-" evidence="4"/>
<dbReference type="PROSITE" id="PS51724">
    <property type="entry name" value="SPOR"/>
    <property type="match status" value="1"/>
</dbReference>
<comment type="subcellular location">
    <subcellularLocation>
        <location evidence="4">Cell membrane</location>
        <topology evidence="4">Lipid-anchor</topology>
    </subcellularLocation>
</comment>
<evidence type="ECO:0000256" key="5">
    <source>
        <dbReference type="RuleBase" id="RU003495"/>
    </source>
</evidence>